<dbReference type="OrthoDB" id="9810918at2"/>
<feature type="transmembrane region" description="Helical" evidence="1">
    <location>
        <begin position="251"/>
        <end position="267"/>
    </location>
</feature>
<accession>A0A318H387</accession>
<dbReference type="Pfam" id="PF04536">
    <property type="entry name" value="TPM_phosphatase"/>
    <property type="match status" value="1"/>
</dbReference>
<comment type="caution">
    <text evidence="3">The sequence shown here is derived from an EMBL/GenBank/DDBJ whole genome shotgun (WGS) entry which is preliminary data.</text>
</comment>
<dbReference type="EMBL" id="QJJS01000022">
    <property type="protein sequence ID" value="PXW92874.1"/>
    <property type="molecule type" value="Genomic_DNA"/>
</dbReference>
<name>A0A318H387_9BURK</name>
<evidence type="ECO:0000313" key="4">
    <source>
        <dbReference type="Proteomes" id="UP000247811"/>
    </source>
</evidence>
<dbReference type="PANTHER" id="PTHR30373:SF2">
    <property type="entry name" value="UPF0603 PROTEIN YGCG"/>
    <property type="match status" value="1"/>
</dbReference>
<evidence type="ECO:0000259" key="2">
    <source>
        <dbReference type="Pfam" id="PF04536"/>
    </source>
</evidence>
<keyword evidence="1" id="KW-0472">Membrane</keyword>
<feature type="transmembrane region" description="Helical" evidence="1">
    <location>
        <begin position="228"/>
        <end position="245"/>
    </location>
</feature>
<dbReference type="InterPro" id="IPR007621">
    <property type="entry name" value="TPM_dom"/>
</dbReference>
<dbReference type="Proteomes" id="UP000247811">
    <property type="component" value="Unassembled WGS sequence"/>
</dbReference>
<sequence length="322" mass="32373">MTALAPLAAAVPRPGRWLARLLLSSWLALTGLLATGPATAQTVLPVPELTGHLLDQSQLLSPTEREQIEAQLTQLEKDLGSQLVILILPTTQPEDIAAYAQRVGDQWKVGRAAVGDGLLLVVATQDRKLRIEVAKTLEGAIPDLAARRIIDQEIGPAFGRGEYAAGLTRAVARLRERIAAEGLETPASGAAAGRSAGDGEFDWTSVGIVALMGALVIAKVLRALLGRWLGALGTAGLVGAIAWVISHSLPISAVVGLIGLLAVLFGGSSGGGVGRRSGPLVVGPGGGWSGRGGWGGGGGGSSGGFSSGGGGNFGGGGASGGW</sequence>
<keyword evidence="1" id="KW-0812">Transmembrane</keyword>
<protein>
    <recommendedName>
        <fullName evidence="2">TPM domain-containing protein</fullName>
    </recommendedName>
</protein>
<dbReference type="RefSeq" id="WP_110402244.1">
    <property type="nucleotide sequence ID" value="NZ_QJJS01000022.1"/>
</dbReference>
<dbReference type="Gene3D" id="3.10.310.50">
    <property type="match status" value="1"/>
</dbReference>
<feature type="domain" description="TPM" evidence="2">
    <location>
        <begin position="55"/>
        <end position="175"/>
    </location>
</feature>
<keyword evidence="4" id="KW-1185">Reference proteome</keyword>
<evidence type="ECO:0000313" key="3">
    <source>
        <dbReference type="EMBL" id="PXW92874.1"/>
    </source>
</evidence>
<evidence type="ECO:0000256" key="1">
    <source>
        <dbReference type="SAM" id="Phobius"/>
    </source>
</evidence>
<dbReference type="PANTHER" id="PTHR30373">
    <property type="entry name" value="UPF0603 PROTEIN YGCG"/>
    <property type="match status" value="1"/>
</dbReference>
<keyword evidence="1" id="KW-1133">Transmembrane helix</keyword>
<reference evidence="3 4" key="1">
    <citation type="submission" date="2018-05" db="EMBL/GenBank/DDBJ databases">
        <title>Genomic Encyclopedia of Type Strains, Phase IV (KMG-IV): sequencing the most valuable type-strain genomes for metagenomic binning, comparative biology and taxonomic classification.</title>
        <authorList>
            <person name="Goeker M."/>
        </authorList>
    </citation>
    <scope>NUCLEOTIDE SEQUENCE [LARGE SCALE GENOMIC DNA]</scope>
    <source>
        <strain evidence="3 4">DSM 566</strain>
    </source>
</reference>
<gene>
    <name evidence="3" type="ORF">C7444_12249</name>
</gene>
<proteinExistence type="predicted"/>
<organism evidence="3 4">
    <name type="scientific">Sphaerotilus hippei</name>
    <dbReference type="NCBI Taxonomy" id="744406"/>
    <lineage>
        <taxon>Bacteria</taxon>
        <taxon>Pseudomonadati</taxon>
        <taxon>Pseudomonadota</taxon>
        <taxon>Betaproteobacteria</taxon>
        <taxon>Burkholderiales</taxon>
        <taxon>Sphaerotilaceae</taxon>
        <taxon>Sphaerotilus</taxon>
    </lineage>
</organism>
<dbReference type="AlphaFoldDB" id="A0A318H387"/>
<feature type="transmembrane region" description="Helical" evidence="1">
    <location>
        <begin position="203"/>
        <end position="221"/>
    </location>
</feature>